<keyword evidence="1" id="KW-0812">Transmembrane</keyword>
<sequence>MCGARQRQTGRLTMGWSLSLVMALTVALTWFHNSSTHRVTVYSEQAEMRERAWEMVRLMNGINDRLYTHPAERTGGGTLPVTATGFRPVYGTRHIIAGQRVFVWQDDRPGLAGALADITHKTALAGRVKGRRLLNTTGQDTGISVPSVIPDSAFVYFN</sequence>
<keyword evidence="1" id="KW-1133">Transmembrane helix</keyword>
<dbReference type="RefSeq" id="WP_224477976.1">
    <property type="nucleotide sequence ID" value="NZ_BGNJ01000002.1"/>
</dbReference>
<gene>
    <name evidence="2" type="ORF">ECAGIv1_0007</name>
</gene>
<organism evidence="2">
    <name type="scientific">Escherichia coli</name>
    <dbReference type="NCBI Taxonomy" id="562"/>
    <lineage>
        <taxon>Bacteria</taxon>
        <taxon>Pseudomonadati</taxon>
        <taxon>Pseudomonadota</taxon>
        <taxon>Gammaproteobacteria</taxon>
        <taxon>Enterobacterales</taxon>
        <taxon>Enterobacteriaceae</taxon>
        <taxon>Escherichia</taxon>
    </lineage>
</organism>
<name>D9CGU7_ECOLX</name>
<dbReference type="AlphaFoldDB" id="D9CGU7"/>
<evidence type="ECO:0000256" key="1">
    <source>
        <dbReference type="SAM" id="Phobius"/>
    </source>
</evidence>
<dbReference type="Gene3D" id="3.30.450.360">
    <property type="match status" value="1"/>
</dbReference>
<evidence type="ECO:0000313" key="2">
    <source>
        <dbReference type="EMBL" id="ADI47018.1"/>
    </source>
</evidence>
<keyword evidence="1" id="KW-0472">Membrane</keyword>
<dbReference type="Pfam" id="PF07419">
    <property type="entry name" value="PilM"/>
    <property type="match status" value="1"/>
</dbReference>
<dbReference type="InterPro" id="IPR009987">
    <property type="entry name" value="IM_PilM"/>
</dbReference>
<accession>D9CGU7</accession>
<proteinExistence type="predicted"/>
<dbReference type="EMBL" id="GU725392">
    <property type="protein sequence ID" value="ADI47018.1"/>
    <property type="molecule type" value="Genomic_DNA"/>
</dbReference>
<reference evidence="2" key="1">
    <citation type="journal article" date="2010" name="J. Bacteriol.">
        <title>ICEEc2, a new integrative and conjugative element belonging to the pKLC102/PAGI-2 family, identified in Escherichia coli strain BEN374.</title>
        <authorList>
            <person name="Roche D."/>
            <person name="Flechard M."/>
            <person name="Lallier N."/>
            <person name="Reperant M."/>
            <person name="Bree A."/>
            <person name="Pascal G."/>
            <person name="Schouler C."/>
            <person name="Germon P."/>
        </authorList>
    </citation>
    <scope>NUCLEOTIDE SEQUENCE</scope>
    <source>
        <strain evidence="2">BEN374</strain>
    </source>
</reference>
<feature type="transmembrane region" description="Helical" evidence="1">
    <location>
        <begin position="12"/>
        <end position="31"/>
    </location>
</feature>
<protein>
    <submittedName>
        <fullName evidence="2">Putative PilM protein</fullName>
    </submittedName>
</protein>